<sequence length="222" mass="24362">MNVSLNIPALLHPLRDGMALCFFTAILAFAAPGIVEAAEKTDQKEAAAFLQELGEEAIAVLADKEKPLHEREETVEGLLREHLELETMGRFVLGPEWRKASDDQRKAYVDLFSEFVVRTYSRRLGGYGGQQFEVTGTSQAGKTDALVITAITSNDGSPPIKAGWRVKTAANEKLKIVDVIVEGVSMLQTQRSEFDSVVRRSGLEGLMSLLQEKLDNLPKTSG</sequence>
<dbReference type="Pfam" id="PF05494">
    <property type="entry name" value="MlaC"/>
    <property type="match status" value="1"/>
</dbReference>
<dbReference type="PANTHER" id="PTHR36573">
    <property type="entry name" value="INTERMEMBRANE PHOSPHOLIPID TRANSPORT SYSTEM BINDING PROTEIN MLAC"/>
    <property type="match status" value="1"/>
</dbReference>
<dbReference type="Proteomes" id="UP000287447">
    <property type="component" value="Unassembled WGS sequence"/>
</dbReference>
<dbReference type="AlphaFoldDB" id="A0A437QXF4"/>
<reference evidence="2" key="1">
    <citation type="submission" date="2019-01" db="EMBL/GenBank/DDBJ databases">
        <title>Gri0909 isolated from a small marine red alga.</title>
        <authorList>
            <person name="Kim J."/>
            <person name="Jeong S.E."/>
            <person name="Jeon C.O."/>
        </authorList>
    </citation>
    <scope>NUCLEOTIDE SEQUENCE [LARGE SCALE GENOMIC DNA]</scope>
    <source>
        <strain evidence="2">Gri0909</strain>
    </source>
</reference>
<dbReference type="PANTHER" id="PTHR36573:SF1">
    <property type="entry name" value="INTERMEMBRANE PHOSPHOLIPID TRANSPORT SYSTEM BINDING PROTEIN MLAC"/>
    <property type="match status" value="1"/>
</dbReference>
<evidence type="ECO:0000313" key="1">
    <source>
        <dbReference type="EMBL" id="RVU39194.1"/>
    </source>
</evidence>
<name>A0A437QXF4_9PROT</name>
<accession>A0A437QXF4</accession>
<dbReference type="Gene3D" id="3.10.450.710">
    <property type="entry name" value="Tgt2/MlaC"/>
    <property type="match status" value="1"/>
</dbReference>
<evidence type="ECO:0000313" key="2">
    <source>
        <dbReference type="Proteomes" id="UP000287447"/>
    </source>
</evidence>
<dbReference type="OrthoDB" id="8099120at2"/>
<comment type="caution">
    <text evidence="1">The sequence shown here is derived from an EMBL/GenBank/DDBJ whole genome shotgun (WGS) entry which is preliminary data.</text>
</comment>
<dbReference type="InterPro" id="IPR008869">
    <property type="entry name" value="MlaC/ttg2D"/>
</dbReference>
<dbReference type="RefSeq" id="WP_127764565.1">
    <property type="nucleotide sequence ID" value="NZ_SADE01000001.1"/>
</dbReference>
<dbReference type="EMBL" id="SADE01000001">
    <property type="protein sequence ID" value="RVU39194.1"/>
    <property type="molecule type" value="Genomic_DNA"/>
</dbReference>
<protein>
    <submittedName>
        <fullName evidence="1">ABC transporter substrate-binding protein</fullName>
    </submittedName>
</protein>
<organism evidence="1 2">
    <name type="scientific">Hwanghaeella grinnelliae</name>
    <dbReference type="NCBI Taxonomy" id="2500179"/>
    <lineage>
        <taxon>Bacteria</taxon>
        <taxon>Pseudomonadati</taxon>
        <taxon>Pseudomonadota</taxon>
        <taxon>Alphaproteobacteria</taxon>
        <taxon>Rhodospirillales</taxon>
        <taxon>Rhodospirillaceae</taxon>
        <taxon>Hwanghaeella</taxon>
    </lineage>
</organism>
<proteinExistence type="predicted"/>
<gene>
    <name evidence="1" type="ORF">EOI86_08080</name>
</gene>
<keyword evidence="2" id="KW-1185">Reference proteome</keyword>
<dbReference type="InterPro" id="IPR042245">
    <property type="entry name" value="Tgt2/MlaC_sf"/>
</dbReference>